<protein>
    <submittedName>
        <fullName evidence="1">Uncharacterized protein</fullName>
    </submittedName>
</protein>
<dbReference type="Proteomes" id="UP000800082">
    <property type="component" value="Unassembled WGS sequence"/>
</dbReference>
<evidence type="ECO:0000313" key="2">
    <source>
        <dbReference type="Proteomes" id="UP000800082"/>
    </source>
</evidence>
<keyword evidence="2" id="KW-1185">Reference proteome</keyword>
<dbReference type="RefSeq" id="XP_033451013.1">
    <property type="nucleotide sequence ID" value="XM_033589645.1"/>
</dbReference>
<gene>
    <name evidence="1" type="ORF">M421DRAFT_358332</name>
</gene>
<organism evidence="1 2">
    <name type="scientific">Didymella exigua CBS 183.55</name>
    <dbReference type="NCBI Taxonomy" id="1150837"/>
    <lineage>
        <taxon>Eukaryota</taxon>
        <taxon>Fungi</taxon>
        <taxon>Dikarya</taxon>
        <taxon>Ascomycota</taxon>
        <taxon>Pezizomycotina</taxon>
        <taxon>Dothideomycetes</taxon>
        <taxon>Pleosporomycetidae</taxon>
        <taxon>Pleosporales</taxon>
        <taxon>Pleosporineae</taxon>
        <taxon>Didymellaceae</taxon>
        <taxon>Didymella</taxon>
    </lineage>
</organism>
<dbReference type="AlphaFoldDB" id="A0A6A5RQZ3"/>
<evidence type="ECO:0000313" key="1">
    <source>
        <dbReference type="EMBL" id="KAF1930765.1"/>
    </source>
</evidence>
<proteinExistence type="predicted"/>
<dbReference type="EMBL" id="ML978962">
    <property type="protein sequence ID" value="KAF1930765.1"/>
    <property type="molecule type" value="Genomic_DNA"/>
</dbReference>
<name>A0A6A5RQZ3_9PLEO</name>
<sequence>MWQQRMGKAEFESCRSGTCDASDVARTLNQKSMTTYHYPDDNLHSAAVRTSNYIRPLVCLHELYLINSFASLPAVALFAES</sequence>
<accession>A0A6A5RQZ3</accession>
<reference evidence="1" key="1">
    <citation type="journal article" date="2020" name="Stud. Mycol.">
        <title>101 Dothideomycetes genomes: a test case for predicting lifestyles and emergence of pathogens.</title>
        <authorList>
            <person name="Haridas S."/>
            <person name="Albert R."/>
            <person name="Binder M."/>
            <person name="Bloem J."/>
            <person name="Labutti K."/>
            <person name="Salamov A."/>
            <person name="Andreopoulos B."/>
            <person name="Baker S."/>
            <person name="Barry K."/>
            <person name="Bills G."/>
            <person name="Bluhm B."/>
            <person name="Cannon C."/>
            <person name="Castanera R."/>
            <person name="Culley D."/>
            <person name="Daum C."/>
            <person name="Ezra D."/>
            <person name="Gonzalez J."/>
            <person name="Henrissat B."/>
            <person name="Kuo A."/>
            <person name="Liang C."/>
            <person name="Lipzen A."/>
            <person name="Lutzoni F."/>
            <person name="Magnuson J."/>
            <person name="Mondo S."/>
            <person name="Nolan M."/>
            <person name="Ohm R."/>
            <person name="Pangilinan J."/>
            <person name="Park H.-J."/>
            <person name="Ramirez L."/>
            <person name="Alfaro M."/>
            <person name="Sun H."/>
            <person name="Tritt A."/>
            <person name="Yoshinaga Y."/>
            <person name="Zwiers L.-H."/>
            <person name="Turgeon B."/>
            <person name="Goodwin S."/>
            <person name="Spatafora J."/>
            <person name="Crous P."/>
            <person name="Grigoriev I."/>
        </authorList>
    </citation>
    <scope>NUCLEOTIDE SEQUENCE</scope>
    <source>
        <strain evidence="1">CBS 183.55</strain>
    </source>
</reference>
<dbReference type="GeneID" id="54347293"/>